<evidence type="ECO:0000313" key="4">
    <source>
        <dbReference type="Proteomes" id="UP000809273"/>
    </source>
</evidence>
<name>A0A9D8PRF0_9DELT</name>
<dbReference type="Pfam" id="PF07853">
    <property type="entry name" value="DUF1648"/>
    <property type="match status" value="1"/>
</dbReference>
<accession>A0A9D8PRF0</accession>
<feature type="transmembrane region" description="Helical" evidence="1">
    <location>
        <begin position="53"/>
        <end position="75"/>
    </location>
</feature>
<evidence type="ECO:0000259" key="2">
    <source>
        <dbReference type="Pfam" id="PF07853"/>
    </source>
</evidence>
<dbReference type="AlphaFoldDB" id="A0A9D8PRF0"/>
<reference evidence="3" key="1">
    <citation type="journal article" date="2021" name="Environ. Microbiol.">
        <title>Genomic characterization of three novel Desulfobacterota classes expand the metabolic and phylogenetic diversity of the phylum.</title>
        <authorList>
            <person name="Murphy C.L."/>
            <person name="Biggerstaff J."/>
            <person name="Eichhorn A."/>
            <person name="Ewing E."/>
            <person name="Shahan R."/>
            <person name="Soriano D."/>
            <person name="Stewart S."/>
            <person name="VanMol K."/>
            <person name="Walker R."/>
            <person name="Walters P."/>
            <person name="Elshahed M.S."/>
            <person name="Youssef N.H."/>
        </authorList>
    </citation>
    <scope>NUCLEOTIDE SEQUENCE</scope>
    <source>
        <strain evidence="3">Zod_Metabat.24</strain>
    </source>
</reference>
<feature type="transmembrane region" description="Helical" evidence="1">
    <location>
        <begin position="87"/>
        <end position="108"/>
    </location>
</feature>
<keyword evidence="1" id="KW-1133">Transmembrane helix</keyword>
<feature type="domain" description="DUF1648" evidence="2">
    <location>
        <begin position="14"/>
        <end position="61"/>
    </location>
</feature>
<evidence type="ECO:0000313" key="3">
    <source>
        <dbReference type="EMBL" id="MBN1574160.1"/>
    </source>
</evidence>
<evidence type="ECO:0000256" key="1">
    <source>
        <dbReference type="SAM" id="Phobius"/>
    </source>
</evidence>
<feature type="transmembrane region" description="Helical" evidence="1">
    <location>
        <begin position="114"/>
        <end position="136"/>
    </location>
</feature>
<proteinExistence type="predicted"/>
<keyword evidence="1" id="KW-0812">Transmembrane</keyword>
<feature type="transmembrane region" description="Helical" evidence="1">
    <location>
        <begin position="7"/>
        <end position="27"/>
    </location>
</feature>
<dbReference type="Proteomes" id="UP000809273">
    <property type="component" value="Unassembled WGS sequence"/>
</dbReference>
<organism evidence="3 4">
    <name type="scientific">Candidatus Zymogenus saltonus</name>
    <dbReference type="NCBI Taxonomy" id="2844893"/>
    <lineage>
        <taxon>Bacteria</taxon>
        <taxon>Deltaproteobacteria</taxon>
        <taxon>Candidatus Zymogenia</taxon>
        <taxon>Candidatus Zymogeniales</taxon>
        <taxon>Candidatus Zymogenaceae</taxon>
        <taxon>Candidatus Zymogenus</taxon>
    </lineage>
</organism>
<sequence>MYLKVFKYHLPALIILGIVALIGYYAYPHLPDLIPTHFDIAGNPDHYSEKGTFGPLFFVILFAFFLFILAFDLFYFSRMVEGKIMAATNWGMQGIMAVIYLSTIAYPLGIIDNFLAGMAAGLFAMGVVFTSLYLGAKRRLDDEAIRLESSPYFERVKPSLLMRLIFFVRPYLPNYIIQTKEGLRILGTLYDLRLKWDEIEDIRPASPVRGSFSFVKLSTKFTGVVEIVLRNRRSSVIITPEDREAFVKCAKGFLSNG</sequence>
<reference evidence="3" key="2">
    <citation type="submission" date="2021-01" db="EMBL/GenBank/DDBJ databases">
        <authorList>
            <person name="Hahn C.R."/>
            <person name="Youssef N.H."/>
            <person name="Elshahed M."/>
        </authorList>
    </citation>
    <scope>NUCLEOTIDE SEQUENCE</scope>
    <source>
        <strain evidence="3">Zod_Metabat.24</strain>
    </source>
</reference>
<dbReference type="InterPro" id="IPR012867">
    <property type="entry name" value="DUF1648"/>
</dbReference>
<gene>
    <name evidence="3" type="ORF">JW984_13265</name>
</gene>
<dbReference type="EMBL" id="JAFGIX010000069">
    <property type="protein sequence ID" value="MBN1574160.1"/>
    <property type="molecule type" value="Genomic_DNA"/>
</dbReference>
<protein>
    <submittedName>
        <fullName evidence="3">DUF1648 domain-containing protein</fullName>
    </submittedName>
</protein>
<keyword evidence="1" id="KW-0472">Membrane</keyword>
<comment type="caution">
    <text evidence="3">The sequence shown here is derived from an EMBL/GenBank/DDBJ whole genome shotgun (WGS) entry which is preliminary data.</text>
</comment>